<dbReference type="AlphaFoldDB" id="A0A165Q0R4"/>
<dbReference type="PANTHER" id="PTHR42943:SF2">
    <property type="entry name" value="GLUTATHIONE S-TRANSFERASE KAPPA 1"/>
    <property type="match status" value="1"/>
</dbReference>
<proteinExistence type="predicted"/>
<accession>A0A165Q0R4</accession>
<gene>
    <name evidence="2" type="ORF">EXIGLDRAFT_759627</name>
</gene>
<dbReference type="InterPro" id="IPR036249">
    <property type="entry name" value="Thioredoxin-like_sf"/>
</dbReference>
<dbReference type="Proteomes" id="UP000077266">
    <property type="component" value="Unassembled WGS sequence"/>
</dbReference>
<reference evidence="2 3" key="1">
    <citation type="journal article" date="2016" name="Mol. Biol. Evol.">
        <title>Comparative Genomics of Early-Diverging Mushroom-Forming Fungi Provides Insights into the Origins of Lignocellulose Decay Capabilities.</title>
        <authorList>
            <person name="Nagy L.G."/>
            <person name="Riley R."/>
            <person name="Tritt A."/>
            <person name="Adam C."/>
            <person name="Daum C."/>
            <person name="Floudas D."/>
            <person name="Sun H."/>
            <person name="Yadav J.S."/>
            <person name="Pangilinan J."/>
            <person name="Larsson K.H."/>
            <person name="Matsuura K."/>
            <person name="Barry K."/>
            <person name="Labutti K."/>
            <person name="Kuo R."/>
            <person name="Ohm R.A."/>
            <person name="Bhattacharya S.S."/>
            <person name="Shirouzu T."/>
            <person name="Yoshinaga Y."/>
            <person name="Martin F.M."/>
            <person name="Grigoriev I.V."/>
            <person name="Hibbett D.S."/>
        </authorList>
    </citation>
    <scope>NUCLEOTIDE SEQUENCE [LARGE SCALE GENOMIC DNA]</scope>
    <source>
        <strain evidence="2 3">HHB12029</strain>
    </source>
</reference>
<organism evidence="2 3">
    <name type="scientific">Exidia glandulosa HHB12029</name>
    <dbReference type="NCBI Taxonomy" id="1314781"/>
    <lineage>
        <taxon>Eukaryota</taxon>
        <taxon>Fungi</taxon>
        <taxon>Dikarya</taxon>
        <taxon>Basidiomycota</taxon>
        <taxon>Agaricomycotina</taxon>
        <taxon>Agaricomycetes</taxon>
        <taxon>Auriculariales</taxon>
        <taxon>Exidiaceae</taxon>
        <taxon>Exidia</taxon>
    </lineage>
</organism>
<dbReference type="Pfam" id="PF01323">
    <property type="entry name" value="DSBA"/>
    <property type="match status" value="1"/>
</dbReference>
<dbReference type="SUPFAM" id="SSF52833">
    <property type="entry name" value="Thioredoxin-like"/>
    <property type="match status" value="1"/>
</dbReference>
<feature type="domain" description="DSBA-like thioredoxin" evidence="1">
    <location>
        <begin position="8"/>
        <end position="229"/>
    </location>
</feature>
<dbReference type="EMBL" id="KV425886">
    <property type="protein sequence ID" value="KZW02923.1"/>
    <property type="molecule type" value="Genomic_DNA"/>
</dbReference>
<keyword evidence="3" id="KW-1185">Reference proteome</keyword>
<name>A0A165Q0R4_EXIGL</name>
<dbReference type="InterPro" id="IPR001853">
    <property type="entry name" value="DSBA-like_thioredoxin_dom"/>
</dbReference>
<dbReference type="STRING" id="1314781.A0A165Q0R4"/>
<dbReference type="GO" id="GO:0005777">
    <property type="term" value="C:peroxisome"/>
    <property type="evidence" value="ECO:0007669"/>
    <property type="project" value="TreeGrafter"/>
</dbReference>
<dbReference type="GO" id="GO:0004602">
    <property type="term" value="F:glutathione peroxidase activity"/>
    <property type="evidence" value="ECO:0007669"/>
    <property type="project" value="TreeGrafter"/>
</dbReference>
<evidence type="ECO:0000313" key="2">
    <source>
        <dbReference type="EMBL" id="KZW02923.1"/>
    </source>
</evidence>
<evidence type="ECO:0000259" key="1">
    <source>
        <dbReference type="Pfam" id="PF01323"/>
    </source>
</evidence>
<dbReference type="GO" id="GO:0005739">
    <property type="term" value="C:mitochondrion"/>
    <property type="evidence" value="ECO:0007669"/>
    <property type="project" value="TreeGrafter"/>
</dbReference>
<protein>
    <submittedName>
        <fullName evidence="2">Thioredoxin-like protein</fullName>
    </submittedName>
</protein>
<dbReference type="GO" id="GO:0004364">
    <property type="term" value="F:glutathione transferase activity"/>
    <property type="evidence" value="ECO:0007669"/>
    <property type="project" value="TreeGrafter"/>
</dbReference>
<evidence type="ECO:0000313" key="3">
    <source>
        <dbReference type="Proteomes" id="UP000077266"/>
    </source>
</evidence>
<dbReference type="Gene3D" id="3.40.30.10">
    <property type="entry name" value="Glutaredoxin"/>
    <property type="match status" value="1"/>
</dbReference>
<dbReference type="GO" id="GO:0006749">
    <property type="term" value="P:glutathione metabolic process"/>
    <property type="evidence" value="ECO:0007669"/>
    <property type="project" value="TreeGrafter"/>
</dbReference>
<sequence length="246" mass="27026">MPLPPLKVDLYYDIGSPKSWVALELLLRYAPVWNLQLELQPGLLGAVHKLTGNQAPGANPYKGAHLVSSSSRVVVAIFTGGLVGQALDLQRDFTNNKLKGGIPPFFGGPEHNFLHCARLLRAIKTSCPADKLMGATRALFTQCWTNFVPPTKPEFFACLVPSVFSEQQLQDLLAKSASTENKNGLKSDTETLVEEHGAFGFPWIIVHMPDGHKEAFFGADRMESMSYVLGPEYKYSGPWPTAPSRL</sequence>
<dbReference type="OrthoDB" id="4664297at2759"/>
<dbReference type="InterPro" id="IPR051924">
    <property type="entry name" value="GST_Kappa/NadH"/>
</dbReference>
<dbReference type="InParanoid" id="A0A165Q0R4"/>
<dbReference type="PANTHER" id="PTHR42943">
    <property type="entry name" value="GLUTATHIONE S-TRANSFERASE KAPPA"/>
    <property type="match status" value="1"/>
</dbReference>